<dbReference type="AlphaFoldDB" id="A0A0G4FK48"/>
<evidence type="ECO:0000313" key="2">
    <source>
        <dbReference type="EMBL" id="CEM14160.1"/>
    </source>
</evidence>
<organism evidence="2">
    <name type="scientific">Chromera velia CCMP2878</name>
    <dbReference type="NCBI Taxonomy" id="1169474"/>
    <lineage>
        <taxon>Eukaryota</taxon>
        <taxon>Sar</taxon>
        <taxon>Alveolata</taxon>
        <taxon>Colpodellida</taxon>
        <taxon>Chromeraceae</taxon>
        <taxon>Chromera</taxon>
    </lineage>
</organism>
<dbReference type="EMBL" id="CDMZ01000432">
    <property type="protein sequence ID" value="CEM14160.1"/>
    <property type="molecule type" value="Genomic_DNA"/>
</dbReference>
<keyword evidence="1" id="KW-0732">Signal</keyword>
<gene>
    <name evidence="2" type="ORF">Cvel_17444</name>
</gene>
<protein>
    <recommendedName>
        <fullName evidence="3">Alpha,alpha-trehalase</fullName>
    </recommendedName>
</protein>
<name>A0A0G4FK48_9ALVE</name>
<dbReference type="VEuPathDB" id="CryptoDB:Cvel_17444"/>
<evidence type="ECO:0000256" key="1">
    <source>
        <dbReference type="SAM" id="SignalP"/>
    </source>
</evidence>
<accession>A0A0G4FK48</accession>
<dbReference type="GO" id="GO:0005975">
    <property type="term" value="P:carbohydrate metabolic process"/>
    <property type="evidence" value="ECO:0007669"/>
    <property type="project" value="InterPro"/>
</dbReference>
<sequence>MLLIGPLLLICVCRSSIWRKEKSSISLTLRSPAVMLASETRTANANFTKVREMAKDLLVGSFAAGSSYAEIWIRDSATFIDVALEVNDPSYIRRALLPFFSVQAENGAMPDAYVNDTAALEEYPVHAKGDWPICDGHSVVCKNSVETDQETSLILAVHSYVRGTNETAFLSETVKGQTVLDRLELSVRYLLSEMRDVNGTGLLFGATTIDWGDIQPEESPGAKISSLSHRAVDVYDNSMFILALDALADLCAAVPAADSESEKSRGSESDRASKWRAMAVRWRSLTREHLWDSSGSRFIPHLYLSEGSPFPDSFDESRIYFHGGTAVAALAGVLSSEEVLKSYEQMSRNVEAVRAAGGAVAIGMTVYPPYPAGLFVNPSVAVEFSYQNAGDWDWFGGRMVQALVVHKHCKEALEALQMMCDRVVKFDGFFEWFDFDGKPSGSAKFKGSAGALGKAVEMMTSSHSRCADMRTATRIHTYADDTKIETE</sequence>
<dbReference type="SUPFAM" id="SSF48208">
    <property type="entry name" value="Six-hairpin glycosidases"/>
    <property type="match status" value="1"/>
</dbReference>
<dbReference type="InterPro" id="IPR008928">
    <property type="entry name" value="6-hairpin_glycosidase_sf"/>
</dbReference>
<feature type="chain" id="PRO_5012700826" description="Alpha,alpha-trehalase" evidence="1">
    <location>
        <begin position="16"/>
        <end position="487"/>
    </location>
</feature>
<dbReference type="InterPro" id="IPR012341">
    <property type="entry name" value="6hp_glycosidase-like_sf"/>
</dbReference>
<dbReference type="Gene3D" id="1.50.10.10">
    <property type="match status" value="1"/>
</dbReference>
<proteinExistence type="predicted"/>
<reference evidence="2" key="1">
    <citation type="submission" date="2014-11" db="EMBL/GenBank/DDBJ databases">
        <authorList>
            <person name="Otto D Thomas"/>
            <person name="Naeem Raeece"/>
        </authorList>
    </citation>
    <scope>NUCLEOTIDE SEQUENCE</scope>
</reference>
<evidence type="ECO:0008006" key="3">
    <source>
        <dbReference type="Google" id="ProtNLM"/>
    </source>
</evidence>
<feature type="signal peptide" evidence="1">
    <location>
        <begin position="1"/>
        <end position="15"/>
    </location>
</feature>